<dbReference type="GO" id="GO:0016787">
    <property type="term" value="F:hydrolase activity"/>
    <property type="evidence" value="ECO:0007669"/>
    <property type="project" value="UniProtKB-KW"/>
</dbReference>
<dbReference type="Proteomes" id="UP000000719">
    <property type="component" value="Chromosome"/>
</dbReference>
<dbReference type="EMBL" id="CP001098">
    <property type="protein sequence ID" value="ACL70412.1"/>
    <property type="molecule type" value="Genomic_DNA"/>
</dbReference>
<name>B8CYP3_HALOH</name>
<feature type="domain" description="RNA-binding protein KhpB N-terminal" evidence="3">
    <location>
        <begin position="6"/>
        <end position="62"/>
    </location>
</feature>
<keyword evidence="1" id="KW-0175">Coiled coil</keyword>
<dbReference type="RefSeq" id="WP_015923382.1">
    <property type="nucleotide sequence ID" value="NC_011899.1"/>
</dbReference>
<organism evidence="4 5">
    <name type="scientific">Halothermothrix orenii (strain H 168 / OCM 544 / DSM 9562)</name>
    <dbReference type="NCBI Taxonomy" id="373903"/>
    <lineage>
        <taxon>Bacteria</taxon>
        <taxon>Bacillati</taxon>
        <taxon>Bacillota</taxon>
        <taxon>Clostridia</taxon>
        <taxon>Halanaerobiales</taxon>
        <taxon>Halothermotrichaceae</taxon>
        <taxon>Halothermothrix</taxon>
    </lineage>
</organism>
<dbReference type="STRING" id="373903.Hore_16620"/>
<dbReference type="InterPro" id="IPR005646">
    <property type="entry name" value="FapA"/>
</dbReference>
<feature type="compositionally biased region" description="Basic and acidic residues" evidence="2">
    <location>
        <begin position="296"/>
        <end position="313"/>
    </location>
</feature>
<feature type="region of interest" description="Disordered" evidence="2">
    <location>
        <begin position="274"/>
        <end position="313"/>
    </location>
</feature>
<dbReference type="HOGENOM" id="CLU_026157_1_1_9"/>
<accession>B8CYP3</accession>
<dbReference type="AlphaFoldDB" id="B8CYP3"/>
<evidence type="ECO:0000313" key="5">
    <source>
        <dbReference type="Proteomes" id="UP000000719"/>
    </source>
</evidence>
<feature type="coiled-coil region" evidence="1">
    <location>
        <begin position="491"/>
        <end position="567"/>
    </location>
</feature>
<gene>
    <name evidence="4" type="ordered locus">Hore_16620</name>
</gene>
<dbReference type="InterPro" id="IPR046865">
    <property type="entry name" value="FapA_b_solenoid"/>
</dbReference>
<evidence type="ECO:0000256" key="1">
    <source>
        <dbReference type="SAM" id="Coils"/>
    </source>
</evidence>
<proteinExistence type="predicted"/>
<dbReference type="SMART" id="SM01245">
    <property type="entry name" value="Jag_N"/>
    <property type="match status" value="1"/>
</dbReference>
<evidence type="ECO:0000256" key="2">
    <source>
        <dbReference type="SAM" id="MobiDB-lite"/>
    </source>
</evidence>
<evidence type="ECO:0000259" key="3">
    <source>
        <dbReference type="SMART" id="SM01245"/>
    </source>
</evidence>
<dbReference type="OrthoDB" id="9816426at2"/>
<dbReference type="Pfam" id="PF20250">
    <property type="entry name" value="FapA_N"/>
    <property type="match status" value="1"/>
</dbReference>
<evidence type="ECO:0000313" key="4">
    <source>
        <dbReference type="EMBL" id="ACL70412.1"/>
    </source>
</evidence>
<protein>
    <submittedName>
        <fullName evidence="4">Predicted polymerase, contains PALM domain, HD hydrolase domain and Zn-ribbon domain</fullName>
    </submittedName>
</protein>
<sequence length="611" mass="68502">MIEVVRVTAPDEKKALEIGKKELEAKTGQVVAVDKLKVTLVREKKGFLGLKSRKNVYEVTYEEEESIEQKEELLDMVMENLGIDGDFRIRVSDNGIFLRIIPPEGEGDPVHYHDIKTALDKKEIVEVDWQSIQEALNKQSEEWVKIAPRYPELDRDAEAEVEISRDKLKAFMSYKPPLGGKDLTIDDLHDILKESGVVYGIKEDKLIEILEEDEPIDKVLVAEGEEPTPGIDAELVYHFETREESVGTQREDGSIDFYNLGLITNVKPGEVLVTKIDPQPGEPGKTVTGEELPPPKPRDRELPGGKNVERKDDNTLVATVSGQVVKRGNKVSVLPVYEVKGDVDLSVGNIDFVGNVYVRDNVLEGFEIRADGNVEVRGHVSAANIECGGELIIHKGFVGKNKSRIKADGNVRVKFVENGTIEAGKNIIISDAAMHSRLTAGRKIEIKEKKGLLVGGICKAGKELEANIIGSVLATDTRLEVGVDPMMKERLKKIKKEIEEAEMNITKTKKALNIMEQLKKQRGQLPQQKEIMYDRLTKTVKKLESMIESKERIYKQLEEKIANKTRGRLVVNQKIYPGVKIAIGNSQYNVHDEMNRTCFIEDEGEIRQVPV</sequence>
<dbReference type="eggNOG" id="COG1315">
    <property type="taxonomic scope" value="Bacteria"/>
</dbReference>
<dbReference type="PANTHER" id="PTHR38032">
    <property type="entry name" value="POLYMERASE-RELATED"/>
    <property type="match status" value="1"/>
</dbReference>
<dbReference type="KEGG" id="hor:Hore_16620"/>
<reference evidence="4 5" key="1">
    <citation type="journal article" date="2009" name="PLoS ONE">
        <title>Genome analysis of the anaerobic thermohalophilic bacterium Halothermothrix orenii.</title>
        <authorList>
            <person name="Mavromatis K."/>
            <person name="Ivanova N."/>
            <person name="Anderson I."/>
            <person name="Lykidis A."/>
            <person name="Hooper S.D."/>
            <person name="Sun H."/>
            <person name="Kunin V."/>
            <person name="Lapidus A."/>
            <person name="Hugenholtz P."/>
            <person name="Patel B."/>
            <person name="Kyrpides N.C."/>
        </authorList>
    </citation>
    <scope>NUCLEOTIDE SEQUENCE [LARGE SCALE GENOMIC DNA]</scope>
    <source>
        <strain evidence="5">H 168 / OCM 544 / DSM 9562</strain>
    </source>
</reference>
<dbReference type="PANTHER" id="PTHR38032:SF1">
    <property type="entry name" value="RNA-BINDING PROTEIN KHPB N-TERMINAL DOMAIN-CONTAINING PROTEIN"/>
    <property type="match status" value="1"/>
</dbReference>
<dbReference type="Pfam" id="PF03961">
    <property type="entry name" value="FapA"/>
    <property type="match status" value="1"/>
</dbReference>
<keyword evidence="5" id="KW-1185">Reference proteome</keyword>
<dbReference type="InterPro" id="IPR046866">
    <property type="entry name" value="FapA_N"/>
</dbReference>
<dbReference type="InterPro" id="IPR032782">
    <property type="entry name" value="KhpB_N"/>
</dbReference>
<keyword evidence="4" id="KW-0378">Hydrolase</keyword>